<sequence>MLRLKKYKKRKERIKRQKGEKILKKNKIVGGLITVLFLVPFGVLYSALCGKNSAIGHVVYMNWILIILQNLLLYYLCRWERRQSLSVSGISASNKVMKINIFFKRWHLKNIFLANLSVAFIGSFYLRAAILIVGLKEKPFKFIPAIIIAVYGKGYTEFFLGNILARMASWFWGLINMVSQQLSWPLVK</sequence>
<keyword evidence="1" id="KW-1133">Transmembrane helix</keyword>
<evidence type="ECO:0000313" key="3">
    <source>
        <dbReference type="Proteomes" id="UP000179136"/>
    </source>
</evidence>
<feature type="transmembrane region" description="Helical" evidence="1">
    <location>
        <begin position="28"/>
        <end position="48"/>
    </location>
</feature>
<keyword evidence="1" id="KW-0812">Transmembrane</keyword>
<gene>
    <name evidence="2" type="ORF">A3B87_03275</name>
</gene>
<feature type="transmembrane region" description="Helical" evidence="1">
    <location>
        <begin position="112"/>
        <end position="135"/>
    </location>
</feature>
<comment type="caution">
    <text evidence="2">The sequence shown here is derived from an EMBL/GenBank/DDBJ whole genome shotgun (WGS) entry which is preliminary data.</text>
</comment>
<evidence type="ECO:0000256" key="1">
    <source>
        <dbReference type="SAM" id="Phobius"/>
    </source>
</evidence>
<feature type="transmembrane region" description="Helical" evidence="1">
    <location>
        <begin position="54"/>
        <end position="76"/>
    </location>
</feature>
<dbReference type="AlphaFoldDB" id="A0A1F6FL74"/>
<protein>
    <submittedName>
        <fullName evidence="2">Uncharacterized protein</fullName>
    </submittedName>
</protein>
<dbReference type="EMBL" id="MFMW01000031">
    <property type="protein sequence ID" value="OGG86620.1"/>
    <property type="molecule type" value="Genomic_DNA"/>
</dbReference>
<reference evidence="2 3" key="1">
    <citation type="journal article" date="2016" name="Nat. Commun.">
        <title>Thousands of microbial genomes shed light on interconnected biogeochemical processes in an aquifer system.</title>
        <authorList>
            <person name="Anantharaman K."/>
            <person name="Brown C.T."/>
            <person name="Hug L.A."/>
            <person name="Sharon I."/>
            <person name="Castelle C.J."/>
            <person name="Probst A.J."/>
            <person name="Thomas B.C."/>
            <person name="Singh A."/>
            <person name="Wilkins M.J."/>
            <person name="Karaoz U."/>
            <person name="Brodie E.L."/>
            <person name="Williams K.H."/>
            <person name="Hubbard S.S."/>
            <person name="Banfield J.F."/>
        </authorList>
    </citation>
    <scope>NUCLEOTIDE SEQUENCE [LARGE SCALE GENOMIC DNA]</scope>
</reference>
<accession>A0A1F6FL74</accession>
<keyword evidence="1" id="KW-0472">Membrane</keyword>
<organism evidence="2 3">
    <name type="scientific">Candidatus Kuenenbacteria bacterium RIFCSPHIGHO2_02_FULL_39_13</name>
    <dbReference type="NCBI Taxonomy" id="1798561"/>
    <lineage>
        <taxon>Bacteria</taxon>
        <taxon>Candidatus Kueneniibacteriota</taxon>
    </lineage>
</organism>
<proteinExistence type="predicted"/>
<dbReference type="Proteomes" id="UP000179136">
    <property type="component" value="Unassembled WGS sequence"/>
</dbReference>
<name>A0A1F6FL74_9BACT</name>
<evidence type="ECO:0000313" key="2">
    <source>
        <dbReference type="EMBL" id="OGG86620.1"/>
    </source>
</evidence>